<feature type="compositionally biased region" description="Basic and acidic residues" evidence="1">
    <location>
        <begin position="281"/>
        <end position="297"/>
    </location>
</feature>
<comment type="caution">
    <text evidence="3">The sequence shown here is derived from an EMBL/GenBank/DDBJ whole genome shotgun (WGS) entry which is preliminary data.</text>
</comment>
<feature type="transmembrane region" description="Helical" evidence="2">
    <location>
        <begin position="358"/>
        <end position="376"/>
    </location>
</feature>
<keyword evidence="2" id="KW-1133">Transmembrane helix</keyword>
<keyword evidence="2" id="KW-0472">Membrane</keyword>
<feature type="region of interest" description="Disordered" evidence="1">
    <location>
        <begin position="207"/>
        <end position="237"/>
    </location>
</feature>
<organism evidence="3 4">
    <name type="scientific">Patella caerulea</name>
    <name type="common">Rayed Mediterranean limpet</name>
    <dbReference type="NCBI Taxonomy" id="87958"/>
    <lineage>
        <taxon>Eukaryota</taxon>
        <taxon>Metazoa</taxon>
        <taxon>Spiralia</taxon>
        <taxon>Lophotrochozoa</taxon>
        <taxon>Mollusca</taxon>
        <taxon>Gastropoda</taxon>
        <taxon>Patellogastropoda</taxon>
        <taxon>Patelloidea</taxon>
        <taxon>Patellidae</taxon>
        <taxon>Patella</taxon>
    </lineage>
</organism>
<feature type="region of interest" description="Disordered" evidence="1">
    <location>
        <begin position="252"/>
        <end position="345"/>
    </location>
</feature>
<gene>
    <name evidence="3" type="ORF">SNE40_017843</name>
</gene>
<evidence type="ECO:0000256" key="2">
    <source>
        <dbReference type="SAM" id="Phobius"/>
    </source>
</evidence>
<accession>A0AAN8JB76</accession>
<dbReference type="Proteomes" id="UP001347796">
    <property type="component" value="Unassembled WGS sequence"/>
</dbReference>
<protein>
    <submittedName>
        <fullName evidence="3">Uncharacterized protein</fullName>
    </submittedName>
</protein>
<evidence type="ECO:0000256" key="1">
    <source>
        <dbReference type="SAM" id="MobiDB-lite"/>
    </source>
</evidence>
<dbReference type="AlphaFoldDB" id="A0AAN8JB76"/>
<reference evidence="3 4" key="1">
    <citation type="submission" date="2024-01" db="EMBL/GenBank/DDBJ databases">
        <title>The genome of the rayed Mediterranean limpet Patella caerulea (Linnaeus, 1758).</title>
        <authorList>
            <person name="Anh-Thu Weber A."/>
            <person name="Halstead-Nussloch G."/>
        </authorList>
    </citation>
    <scope>NUCLEOTIDE SEQUENCE [LARGE SCALE GENOMIC DNA]</scope>
    <source>
        <strain evidence="3">AATW-2023a</strain>
        <tissue evidence="3">Whole specimen</tissue>
    </source>
</reference>
<sequence>MILRLKYFLRKNKINTCSEEGLTNGRSPEFSGAKVRVSRPKTPWGDAWWNDINHKIDSGPNNILPPLNTNLPTLRLEPLPPVTMKRGKKPKGVVRLKGDMDASKRNSIFSKDVTTLLKERLSRQRNSLPDIRNGFNTQFSSPLVAWQKLLHSQKMEKDSDDLDRSSSNSEETDDTKQADVVEVLTTDSYACSESSPRDEDDELLSNVFSTDKDSGNPGQNMEDKDLPSFGEDETKWKEGKLITSIAETDGLTMTNDTKNSTQKIKTTTGLDSNLSDVSDDAENRAGEIPDQKPDCKITRKNKTRKKKTLHQSKTRKQENEKLSKDSQQIDLNSESLTRQGQNSVSTTTKQEEDIFENVNLINVIIVVILINFIISLPKVFLDVYLAFCSDCSISFHVFHSLRLIDDAGRILSPFFIVVFHGSFRLIMVYFLTCTKCKSRAVRND</sequence>
<feature type="compositionally biased region" description="Basic residues" evidence="1">
    <location>
        <begin position="298"/>
        <end position="314"/>
    </location>
</feature>
<feature type="transmembrane region" description="Helical" evidence="2">
    <location>
        <begin position="410"/>
        <end position="432"/>
    </location>
</feature>
<keyword evidence="2" id="KW-0812">Transmembrane</keyword>
<proteinExistence type="predicted"/>
<feature type="compositionally biased region" description="Polar residues" evidence="1">
    <location>
        <begin position="252"/>
        <end position="276"/>
    </location>
</feature>
<evidence type="ECO:0000313" key="4">
    <source>
        <dbReference type="Proteomes" id="UP001347796"/>
    </source>
</evidence>
<feature type="compositionally biased region" description="Polar residues" evidence="1">
    <location>
        <begin position="325"/>
        <end position="345"/>
    </location>
</feature>
<keyword evidence="4" id="KW-1185">Reference proteome</keyword>
<feature type="compositionally biased region" description="Basic and acidic residues" evidence="1">
    <location>
        <begin position="221"/>
        <end position="237"/>
    </location>
</feature>
<feature type="compositionally biased region" description="Basic and acidic residues" evidence="1">
    <location>
        <begin position="315"/>
        <end position="324"/>
    </location>
</feature>
<evidence type="ECO:0000313" key="3">
    <source>
        <dbReference type="EMBL" id="KAK6174602.1"/>
    </source>
</evidence>
<feature type="region of interest" description="Disordered" evidence="1">
    <location>
        <begin position="155"/>
        <end position="181"/>
    </location>
</feature>
<dbReference type="EMBL" id="JAZGQO010000011">
    <property type="protein sequence ID" value="KAK6174602.1"/>
    <property type="molecule type" value="Genomic_DNA"/>
</dbReference>
<name>A0AAN8JB76_PATCE</name>